<dbReference type="InterPro" id="IPR000782">
    <property type="entry name" value="FAS1_domain"/>
</dbReference>
<proteinExistence type="predicted"/>
<sequence>MRLVSSALIILVISACVRADDSSTVAAKKGAGCKTPLDLIASQNPNLPMHPVFQEILNSPALKGTFFVPTATAWDNFFATVRQRQGNPEAPAMVARYGQVMLYHIAQDVDVPIATPTPGANKFAFDTASTLQCSVGPGLPNNRVVVKKTPQAILLQHGTGNATIVSQPISYCGGEAFLVDQVLLPCSDVSAIMGEIANVPSPCKNNVEGVLQRNGLSYYNALLLATGVNRPIFASVRNFTIFAPTDAAIQDAYESGALDYPEMFATRKPFLAGVVAYHTVAQVALTAPGAPTLTMSTMLTDQGKASCANPALSWRPDGFIYGGAGAAKVSGTYDRGCAAVIFQIDSLLQPCCKPMAELLGGMRAVKGSMTYRAISFLKAQLKVEAYERVVATSGVHSTFVLPTESAWQALMDEAQSTANSTLTDAQLGALVSYLYTGAEVADVIDDATPVKTALSLSPKDIKAICPRPSNASLVFAYDQGTPAAATADTPSIASAVDVTPAPAAVPAVDLAPDSAGAAPASPADRAAGPGLVQATTSTTLTAGSGYPTTTTAPTVGVPPVGAAAIPGTGTASLLTGARRLAQTKLPTSADSLLLPTTFSSSAARKKKGAAIVAGPVMLVDGAAMDMRLPAGIAVSSITYGCDGAIYHVNAVPLPCNFLGRKAAVKPAVAAPKPAPLPMTISAALVNTTNIPGAVPNTTKPTASTASSATPALASGAVAVLLAAMLL</sequence>
<feature type="signal peptide" evidence="1">
    <location>
        <begin position="1"/>
        <end position="19"/>
    </location>
</feature>
<dbReference type="RefSeq" id="XP_013905872.1">
    <property type="nucleotide sequence ID" value="XM_014050418.1"/>
</dbReference>
<gene>
    <name evidence="3" type="ORF">MNEG_1104</name>
</gene>
<feature type="chain" id="PRO_5002245535" description="FAS1 domain-containing protein" evidence="1">
    <location>
        <begin position="20"/>
        <end position="726"/>
    </location>
</feature>
<dbReference type="InterPro" id="IPR036378">
    <property type="entry name" value="FAS1_dom_sf"/>
</dbReference>
<feature type="domain" description="FAS1" evidence="2">
    <location>
        <begin position="203"/>
        <end position="348"/>
    </location>
</feature>
<evidence type="ECO:0000259" key="2">
    <source>
        <dbReference type="PROSITE" id="PS50213"/>
    </source>
</evidence>
<dbReference type="PROSITE" id="PS51257">
    <property type="entry name" value="PROKAR_LIPOPROTEIN"/>
    <property type="match status" value="1"/>
</dbReference>
<dbReference type="KEGG" id="mng:MNEG_1104"/>
<evidence type="ECO:0000313" key="4">
    <source>
        <dbReference type="Proteomes" id="UP000054498"/>
    </source>
</evidence>
<dbReference type="Gene3D" id="2.30.180.10">
    <property type="entry name" value="FAS1 domain"/>
    <property type="match status" value="2"/>
</dbReference>
<dbReference type="PROSITE" id="PS50213">
    <property type="entry name" value="FAS1"/>
    <property type="match status" value="1"/>
</dbReference>
<organism evidence="3 4">
    <name type="scientific">Monoraphidium neglectum</name>
    <dbReference type="NCBI Taxonomy" id="145388"/>
    <lineage>
        <taxon>Eukaryota</taxon>
        <taxon>Viridiplantae</taxon>
        <taxon>Chlorophyta</taxon>
        <taxon>core chlorophytes</taxon>
        <taxon>Chlorophyceae</taxon>
        <taxon>CS clade</taxon>
        <taxon>Sphaeropleales</taxon>
        <taxon>Selenastraceae</taxon>
        <taxon>Monoraphidium</taxon>
    </lineage>
</organism>
<keyword evidence="1" id="KW-0732">Signal</keyword>
<reference evidence="3 4" key="1">
    <citation type="journal article" date="2013" name="BMC Genomics">
        <title>Reconstruction of the lipid metabolism for the microalga Monoraphidium neglectum from its genome sequence reveals characteristics suitable for biofuel production.</title>
        <authorList>
            <person name="Bogen C."/>
            <person name="Al-Dilaimi A."/>
            <person name="Albersmeier A."/>
            <person name="Wichmann J."/>
            <person name="Grundmann M."/>
            <person name="Rupp O."/>
            <person name="Lauersen K.J."/>
            <person name="Blifernez-Klassen O."/>
            <person name="Kalinowski J."/>
            <person name="Goesmann A."/>
            <person name="Mussgnug J.H."/>
            <person name="Kruse O."/>
        </authorList>
    </citation>
    <scope>NUCLEOTIDE SEQUENCE [LARGE SCALE GENOMIC DNA]</scope>
    <source>
        <strain evidence="3 4">SAG 48.87</strain>
    </source>
</reference>
<dbReference type="Pfam" id="PF02469">
    <property type="entry name" value="Fasciclin"/>
    <property type="match status" value="1"/>
</dbReference>
<dbReference type="EMBL" id="KK100323">
    <property type="protein sequence ID" value="KIZ06853.1"/>
    <property type="molecule type" value="Genomic_DNA"/>
</dbReference>
<name>A0A0D2K9E0_9CHLO</name>
<protein>
    <recommendedName>
        <fullName evidence="2">FAS1 domain-containing protein</fullName>
    </recommendedName>
</protein>
<dbReference type="AlphaFoldDB" id="A0A0D2K9E0"/>
<accession>A0A0D2K9E0</accession>
<evidence type="ECO:0000256" key="1">
    <source>
        <dbReference type="SAM" id="SignalP"/>
    </source>
</evidence>
<dbReference type="Proteomes" id="UP000054498">
    <property type="component" value="Unassembled WGS sequence"/>
</dbReference>
<keyword evidence="4" id="KW-1185">Reference proteome</keyword>
<dbReference type="GeneID" id="25728262"/>
<dbReference type="OrthoDB" id="537358at2759"/>
<evidence type="ECO:0000313" key="3">
    <source>
        <dbReference type="EMBL" id="KIZ06853.1"/>
    </source>
</evidence>
<dbReference type="SUPFAM" id="SSF82153">
    <property type="entry name" value="FAS1 domain"/>
    <property type="match status" value="2"/>
</dbReference>